<sequence length="387" mass="41421">MTPALLLPAALAGLLALLIPLAIHIARRSEQLPTDFAALRWLRQKPKPRSRLRFDEWLLLAMRLALLALVALWLAHPVLFGAASKQAYVALTPGVDPAAVDEKTLAEGRAHWLAPGYPRVEPGKPITAEAIPIGSLVRQLDAELPQGAPLTIIVPQILQGADAERPRLSRKIDWRIVPGAMPAGKPMPVKVPSIAVRADAGHAAGLRYLNAAALAWQPAGKPADVDSGPLNAPLPPADKALFWMSAGTVPDALQRWIAQGGQAIVASDALLPQGTTPAPLWQDDLARPLVEAMSIGKGRLLRFTRPLQPAQMPQLLEADFPVRVRALIQPPTVAPQRADAAAYAPLTGGRAYPQPPAELRPGLALLIAALLLVERWFATSRKRAIAP</sequence>
<protein>
    <recommendedName>
        <fullName evidence="2">Aerotolerance regulator N-terminal domain-containing protein</fullName>
    </recommendedName>
</protein>
<dbReference type="InterPro" id="IPR024163">
    <property type="entry name" value="Aerotolerance_reg_N"/>
</dbReference>
<evidence type="ECO:0000313" key="3">
    <source>
        <dbReference type="EMBL" id="KEZ18343.1"/>
    </source>
</evidence>
<accession>A0A084EK51</accession>
<comment type="caution">
    <text evidence="3">The sequence shown here is derived from an EMBL/GenBank/DDBJ whole genome shotgun (WGS) entry which is preliminary data.</text>
</comment>
<dbReference type="PATRIC" id="fig|13690.10.peg.2762"/>
<reference evidence="3 4" key="1">
    <citation type="submission" date="2014-03" db="EMBL/GenBank/DDBJ databases">
        <title>Genome sequence of Sphingobium yanoikuyae B1.</title>
        <authorList>
            <person name="Gan H.M."/>
            <person name="Gan H.Y."/>
            <person name="Savka M.A."/>
        </authorList>
    </citation>
    <scope>NUCLEOTIDE SEQUENCE [LARGE SCALE GENOMIC DNA]</scope>
    <source>
        <strain evidence="3 4">B1</strain>
    </source>
</reference>
<name>A0A084EK51_SPHYA</name>
<dbReference type="Pfam" id="PF07584">
    <property type="entry name" value="BatA"/>
    <property type="match status" value="1"/>
</dbReference>
<dbReference type="AlphaFoldDB" id="A0A084EK51"/>
<keyword evidence="1" id="KW-0472">Membrane</keyword>
<evidence type="ECO:0000256" key="1">
    <source>
        <dbReference type="SAM" id="Phobius"/>
    </source>
</evidence>
<dbReference type="Proteomes" id="UP000028534">
    <property type="component" value="Unassembled WGS sequence"/>
</dbReference>
<organism evidence="3 4">
    <name type="scientific">Sphingobium yanoikuyae</name>
    <name type="common">Sphingomonas yanoikuyae</name>
    <dbReference type="NCBI Taxonomy" id="13690"/>
    <lineage>
        <taxon>Bacteria</taxon>
        <taxon>Pseudomonadati</taxon>
        <taxon>Pseudomonadota</taxon>
        <taxon>Alphaproteobacteria</taxon>
        <taxon>Sphingomonadales</taxon>
        <taxon>Sphingomonadaceae</taxon>
        <taxon>Sphingobium</taxon>
    </lineage>
</organism>
<dbReference type="RefSeq" id="WP_037520083.1">
    <property type="nucleotide sequence ID" value="NZ_JGVR01000016.1"/>
</dbReference>
<feature type="domain" description="Aerotolerance regulator N-terminal" evidence="2">
    <location>
        <begin position="5"/>
        <end position="77"/>
    </location>
</feature>
<dbReference type="STRING" id="13690.AX777_00450"/>
<dbReference type="eggNOG" id="ENOG502Z9IQ">
    <property type="taxonomic scope" value="Bacteria"/>
</dbReference>
<keyword evidence="1" id="KW-0812">Transmembrane</keyword>
<gene>
    <name evidence="3" type="ORF">CP98_02690</name>
</gene>
<proteinExistence type="predicted"/>
<evidence type="ECO:0000313" key="4">
    <source>
        <dbReference type="Proteomes" id="UP000028534"/>
    </source>
</evidence>
<feature type="transmembrane region" description="Helical" evidence="1">
    <location>
        <begin position="57"/>
        <end position="75"/>
    </location>
</feature>
<dbReference type="PANTHER" id="PTHR37464">
    <property type="entry name" value="BLL2463 PROTEIN"/>
    <property type="match status" value="1"/>
</dbReference>
<keyword evidence="1" id="KW-1133">Transmembrane helix</keyword>
<dbReference type="NCBIfam" id="TIGR02226">
    <property type="entry name" value="two_anch"/>
    <property type="match status" value="1"/>
</dbReference>
<dbReference type="PANTHER" id="PTHR37464:SF1">
    <property type="entry name" value="BLL2463 PROTEIN"/>
    <property type="match status" value="1"/>
</dbReference>
<dbReference type="InterPro" id="IPR011933">
    <property type="entry name" value="Double_TM_dom"/>
</dbReference>
<evidence type="ECO:0000259" key="2">
    <source>
        <dbReference type="Pfam" id="PF07584"/>
    </source>
</evidence>
<dbReference type="EMBL" id="JGVR01000016">
    <property type="protein sequence ID" value="KEZ18343.1"/>
    <property type="molecule type" value="Genomic_DNA"/>
</dbReference>